<evidence type="ECO:0000313" key="1">
    <source>
        <dbReference type="EMBL" id="GAI89118.1"/>
    </source>
</evidence>
<dbReference type="SUPFAM" id="SSF46785">
    <property type="entry name" value="Winged helix' DNA-binding domain"/>
    <property type="match status" value="1"/>
</dbReference>
<evidence type="ECO:0008006" key="2">
    <source>
        <dbReference type="Google" id="ProtNLM"/>
    </source>
</evidence>
<dbReference type="AlphaFoldDB" id="X1S848"/>
<name>X1S848_9ZZZZ</name>
<proteinExistence type="predicted"/>
<dbReference type="InterPro" id="IPR036388">
    <property type="entry name" value="WH-like_DNA-bd_sf"/>
</dbReference>
<reference evidence="1" key="1">
    <citation type="journal article" date="2014" name="Front. Microbiol.">
        <title>High frequency of phylogenetically diverse reductive dehalogenase-homologous genes in deep subseafloor sedimentary metagenomes.</title>
        <authorList>
            <person name="Kawai M."/>
            <person name="Futagami T."/>
            <person name="Toyoda A."/>
            <person name="Takaki Y."/>
            <person name="Nishi S."/>
            <person name="Hori S."/>
            <person name="Arai W."/>
            <person name="Tsubouchi T."/>
            <person name="Morono Y."/>
            <person name="Uchiyama I."/>
            <person name="Ito T."/>
            <person name="Fujiyama A."/>
            <person name="Inagaki F."/>
            <person name="Takami H."/>
        </authorList>
    </citation>
    <scope>NUCLEOTIDE SEQUENCE</scope>
    <source>
        <strain evidence="1">Expedition CK06-06</strain>
    </source>
</reference>
<protein>
    <recommendedName>
        <fullName evidence="2">ArnR1-like winged helix-turn-helix domain-containing protein</fullName>
    </recommendedName>
</protein>
<accession>X1S848</accession>
<dbReference type="EMBL" id="BARW01024154">
    <property type="protein sequence ID" value="GAI89118.1"/>
    <property type="molecule type" value="Genomic_DNA"/>
</dbReference>
<dbReference type="Gene3D" id="1.10.10.10">
    <property type="entry name" value="Winged helix-like DNA-binding domain superfamily/Winged helix DNA-binding domain"/>
    <property type="match status" value="1"/>
</dbReference>
<sequence>MKKASKLEVLEFINERGVISPFDLMERFGYKRGGASSMLSWLKREKLIINDRRGEWTITDEGMRRLIYYGRL</sequence>
<comment type="caution">
    <text evidence="1">The sequence shown here is derived from an EMBL/GenBank/DDBJ whole genome shotgun (WGS) entry which is preliminary data.</text>
</comment>
<organism evidence="1">
    <name type="scientific">marine sediment metagenome</name>
    <dbReference type="NCBI Taxonomy" id="412755"/>
    <lineage>
        <taxon>unclassified sequences</taxon>
        <taxon>metagenomes</taxon>
        <taxon>ecological metagenomes</taxon>
    </lineage>
</organism>
<dbReference type="InterPro" id="IPR036390">
    <property type="entry name" value="WH_DNA-bd_sf"/>
</dbReference>
<gene>
    <name evidence="1" type="ORF">S12H4_39885</name>
</gene>